<feature type="compositionally biased region" description="Basic and acidic residues" evidence="1">
    <location>
        <begin position="245"/>
        <end position="254"/>
    </location>
</feature>
<sequence length="367" mass="35433">MPGWFEARPPGVDDGAGGGPVAGSTRGGRPGSAGSTGHDGLLAFAGSLTSGAGAGLSLGEEPQRDDAALSMAALESLASTGRLPLALPQQMHRATASAASAASGAAGAAHSAAAAQLRAALSHELMQLSSAYADSTVSSQVALLAGRHSRGGAVVSALAGELPSVGGPQTGAGTRRGRQQQQQQGAEVGSLGPPGSVVPLQQLEALAAAQQQAGLLSQGAGAGGFGGRPGRGLPPPPAHTWDPGLDFRRLDRGDGGGVGSAGSAGAGGRHEPYSSTAGCPDKVAQGALEADGEDNTRRRRGAVQAESNAGFAPLALQHDGDVPPAGSSPADRGDSSNSSGAGLVLGGPAGGSGGAEVSSRCGGGRRR</sequence>
<reference evidence="3" key="1">
    <citation type="journal article" date="2016" name="Nat. Commun.">
        <title>The Gonium pectorale genome demonstrates co-option of cell cycle regulation during the evolution of multicellularity.</title>
        <authorList>
            <person name="Hanschen E.R."/>
            <person name="Marriage T.N."/>
            <person name="Ferris P.J."/>
            <person name="Hamaji T."/>
            <person name="Toyoda A."/>
            <person name="Fujiyama A."/>
            <person name="Neme R."/>
            <person name="Noguchi H."/>
            <person name="Minakuchi Y."/>
            <person name="Suzuki M."/>
            <person name="Kawai-Toyooka H."/>
            <person name="Smith D.R."/>
            <person name="Sparks H."/>
            <person name="Anderson J."/>
            <person name="Bakaric R."/>
            <person name="Luria V."/>
            <person name="Karger A."/>
            <person name="Kirschner M.W."/>
            <person name="Durand P.M."/>
            <person name="Michod R.E."/>
            <person name="Nozaki H."/>
            <person name="Olson B.J."/>
        </authorList>
    </citation>
    <scope>NUCLEOTIDE SEQUENCE [LARGE SCALE GENOMIC DNA]</scope>
    <source>
        <strain evidence="3">NIES-2863</strain>
    </source>
</reference>
<feature type="region of interest" description="Disordered" evidence="1">
    <location>
        <begin position="218"/>
        <end position="367"/>
    </location>
</feature>
<evidence type="ECO:0000256" key="1">
    <source>
        <dbReference type="SAM" id="MobiDB-lite"/>
    </source>
</evidence>
<dbReference type="Proteomes" id="UP000075714">
    <property type="component" value="Unassembled WGS sequence"/>
</dbReference>
<evidence type="ECO:0000313" key="3">
    <source>
        <dbReference type="Proteomes" id="UP000075714"/>
    </source>
</evidence>
<accession>A0A150H1A3</accession>
<dbReference type="AlphaFoldDB" id="A0A150H1A3"/>
<feature type="region of interest" description="Disordered" evidence="1">
    <location>
        <begin position="161"/>
        <end position="196"/>
    </location>
</feature>
<dbReference type="EMBL" id="LSYV01000003">
    <property type="protein sequence ID" value="KXZ55824.1"/>
    <property type="molecule type" value="Genomic_DNA"/>
</dbReference>
<feature type="compositionally biased region" description="Gly residues" evidence="1">
    <location>
        <begin position="220"/>
        <end position="230"/>
    </location>
</feature>
<proteinExistence type="predicted"/>
<organism evidence="2 3">
    <name type="scientific">Gonium pectorale</name>
    <name type="common">Green alga</name>
    <dbReference type="NCBI Taxonomy" id="33097"/>
    <lineage>
        <taxon>Eukaryota</taxon>
        <taxon>Viridiplantae</taxon>
        <taxon>Chlorophyta</taxon>
        <taxon>core chlorophytes</taxon>
        <taxon>Chlorophyceae</taxon>
        <taxon>CS clade</taxon>
        <taxon>Chlamydomonadales</taxon>
        <taxon>Volvocaceae</taxon>
        <taxon>Gonium</taxon>
    </lineage>
</organism>
<comment type="caution">
    <text evidence="2">The sequence shown here is derived from an EMBL/GenBank/DDBJ whole genome shotgun (WGS) entry which is preliminary data.</text>
</comment>
<evidence type="ECO:0000313" key="2">
    <source>
        <dbReference type="EMBL" id="KXZ55824.1"/>
    </source>
</evidence>
<feature type="compositionally biased region" description="Gly residues" evidence="1">
    <location>
        <begin position="343"/>
        <end position="354"/>
    </location>
</feature>
<feature type="compositionally biased region" description="Gly residues" evidence="1">
    <location>
        <begin position="14"/>
        <end position="31"/>
    </location>
</feature>
<keyword evidence="3" id="KW-1185">Reference proteome</keyword>
<name>A0A150H1A3_GONPE</name>
<protein>
    <submittedName>
        <fullName evidence="2">Uncharacterized protein</fullName>
    </submittedName>
</protein>
<gene>
    <name evidence="2" type="ORF">GPECTOR_2g1375</name>
</gene>
<feature type="region of interest" description="Disordered" evidence="1">
    <location>
        <begin position="1"/>
        <end position="40"/>
    </location>
</feature>
<feature type="compositionally biased region" description="Gly residues" evidence="1">
    <location>
        <begin position="255"/>
        <end position="267"/>
    </location>
</feature>